<comment type="caution">
    <text evidence="2">The sequence shown here is derived from an EMBL/GenBank/DDBJ whole genome shotgun (WGS) entry which is preliminary data.</text>
</comment>
<name>A0A448WI96_9PLAT</name>
<feature type="compositionally biased region" description="Polar residues" evidence="1">
    <location>
        <begin position="179"/>
        <end position="188"/>
    </location>
</feature>
<protein>
    <submittedName>
        <fullName evidence="2">Uncharacterized protein</fullName>
    </submittedName>
</protein>
<accession>A0A448WI96</accession>
<feature type="compositionally biased region" description="Low complexity" evidence="1">
    <location>
        <begin position="34"/>
        <end position="73"/>
    </location>
</feature>
<evidence type="ECO:0000313" key="2">
    <source>
        <dbReference type="EMBL" id="VEL12465.1"/>
    </source>
</evidence>
<feature type="compositionally biased region" description="Polar residues" evidence="1">
    <location>
        <begin position="197"/>
        <end position="215"/>
    </location>
</feature>
<feature type="compositionally biased region" description="Low complexity" evidence="1">
    <location>
        <begin position="111"/>
        <end position="125"/>
    </location>
</feature>
<feature type="region of interest" description="Disordered" evidence="1">
    <location>
        <begin position="96"/>
        <end position="223"/>
    </location>
</feature>
<feature type="compositionally biased region" description="Low complexity" evidence="1">
    <location>
        <begin position="136"/>
        <end position="168"/>
    </location>
</feature>
<proteinExistence type="predicted"/>
<organism evidence="2 3">
    <name type="scientific">Protopolystoma xenopodis</name>
    <dbReference type="NCBI Taxonomy" id="117903"/>
    <lineage>
        <taxon>Eukaryota</taxon>
        <taxon>Metazoa</taxon>
        <taxon>Spiralia</taxon>
        <taxon>Lophotrochozoa</taxon>
        <taxon>Platyhelminthes</taxon>
        <taxon>Monogenea</taxon>
        <taxon>Polyopisthocotylea</taxon>
        <taxon>Polystomatidea</taxon>
        <taxon>Polystomatidae</taxon>
        <taxon>Protopolystoma</taxon>
    </lineage>
</organism>
<dbReference type="EMBL" id="CAAALY010014834">
    <property type="protein sequence ID" value="VEL12465.1"/>
    <property type="molecule type" value="Genomic_DNA"/>
</dbReference>
<evidence type="ECO:0000313" key="3">
    <source>
        <dbReference type="Proteomes" id="UP000784294"/>
    </source>
</evidence>
<feature type="region of interest" description="Disordered" evidence="1">
    <location>
        <begin position="27"/>
        <end position="73"/>
    </location>
</feature>
<dbReference type="AlphaFoldDB" id="A0A448WI96"/>
<dbReference type="Proteomes" id="UP000784294">
    <property type="component" value="Unassembled WGS sequence"/>
</dbReference>
<gene>
    <name evidence="2" type="ORF">PXEA_LOCUS5905</name>
</gene>
<evidence type="ECO:0000256" key="1">
    <source>
        <dbReference type="SAM" id="MobiDB-lite"/>
    </source>
</evidence>
<sequence>MGPWEDGLLRNGGCFGLIVNSDFAHNGRAEPTTRRLPSPSTSPASPISHASATRSTASVSPPRSAPPSVVRVAEGSTVGPEAGGVCVASVAAAASRPAARTGSLPIPSSATRSRLPCSSTSTTRPSRADACLPAGNNHSSSSSTHSSHSSSNSSHSTLSTNTRPARAGDPPRRPLQACQPASCTTKQSIPVARLQAPSVSTPPIDSSAANPTQSAGTGTTGVNGLVGPPVNWPGVKAQASGSNNLSARPFGMASVAKSELTLDGVANSSFSPPATGTSRLPGIPRRQAGLLLQRRQLQPSTRTPAAQVNGIQANGYRNGLVTELTSAKAAKAASSCLTHARPSQDMVPSSVKPGPNDGAFGAEPVSKGNSTKSVVVGSLVRLNSDTKATVRRSLEGNVPKSIRGGRKTSSSKQRHFFFC</sequence>
<reference evidence="2" key="1">
    <citation type="submission" date="2018-11" db="EMBL/GenBank/DDBJ databases">
        <authorList>
            <consortium name="Pathogen Informatics"/>
        </authorList>
    </citation>
    <scope>NUCLEOTIDE SEQUENCE</scope>
</reference>
<keyword evidence="3" id="KW-1185">Reference proteome</keyword>